<keyword evidence="4" id="KW-1185">Reference proteome</keyword>
<dbReference type="SMART" id="SM00256">
    <property type="entry name" value="FBOX"/>
    <property type="match status" value="1"/>
</dbReference>
<dbReference type="InterPro" id="IPR013187">
    <property type="entry name" value="F-box-assoc_dom_typ3"/>
</dbReference>
<accession>A0AAV1EDX1</accession>
<evidence type="ECO:0000259" key="2">
    <source>
        <dbReference type="PROSITE" id="PS50181"/>
    </source>
</evidence>
<evidence type="ECO:0000313" key="4">
    <source>
        <dbReference type="Proteomes" id="UP001161247"/>
    </source>
</evidence>
<proteinExistence type="predicted"/>
<dbReference type="InterPro" id="IPR050796">
    <property type="entry name" value="SCF_F-box_component"/>
</dbReference>
<dbReference type="CDD" id="cd22157">
    <property type="entry name" value="F-box_AtFBW1-like"/>
    <property type="match status" value="1"/>
</dbReference>
<dbReference type="AlphaFoldDB" id="A0AAV1EDX1"/>
<organism evidence="3 4">
    <name type="scientific">Oldenlandia corymbosa var. corymbosa</name>
    <dbReference type="NCBI Taxonomy" id="529605"/>
    <lineage>
        <taxon>Eukaryota</taxon>
        <taxon>Viridiplantae</taxon>
        <taxon>Streptophyta</taxon>
        <taxon>Embryophyta</taxon>
        <taxon>Tracheophyta</taxon>
        <taxon>Spermatophyta</taxon>
        <taxon>Magnoliopsida</taxon>
        <taxon>eudicotyledons</taxon>
        <taxon>Gunneridae</taxon>
        <taxon>Pentapetalae</taxon>
        <taxon>asterids</taxon>
        <taxon>lamiids</taxon>
        <taxon>Gentianales</taxon>
        <taxon>Rubiaceae</taxon>
        <taxon>Rubioideae</taxon>
        <taxon>Spermacoceae</taxon>
        <taxon>Hedyotis-Oldenlandia complex</taxon>
        <taxon>Oldenlandia</taxon>
    </lineage>
</organism>
<dbReference type="SUPFAM" id="SSF81383">
    <property type="entry name" value="F-box domain"/>
    <property type="match status" value="1"/>
</dbReference>
<feature type="region of interest" description="Disordered" evidence="1">
    <location>
        <begin position="1"/>
        <end position="20"/>
    </location>
</feature>
<evidence type="ECO:0000256" key="1">
    <source>
        <dbReference type="SAM" id="MobiDB-lite"/>
    </source>
</evidence>
<dbReference type="Gene3D" id="1.20.1280.50">
    <property type="match status" value="1"/>
</dbReference>
<evidence type="ECO:0000313" key="3">
    <source>
        <dbReference type="EMBL" id="CAI9117936.1"/>
    </source>
</evidence>
<name>A0AAV1EDX1_OLDCO</name>
<dbReference type="PANTHER" id="PTHR31672:SF13">
    <property type="entry name" value="F-BOX PROTEIN CPR30-LIKE"/>
    <property type="match status" value="1"/>
</dbReference>
<dbReference type="NCBIfam" id="TIGR01640">
    <property type="entry name" value="F_box_assoc_1"/>
    <property type="match status" value="1"/>
</dbReference>
<gene>
    <name evidence="3" type="ORF">OLC1_LOCUS23921</name>
</gene>
<dbReference type="Proteomes" id="UP001161247">
    <property type="component" value="Chromosome 9"/>
</dbReference>
<sequence>MENSLQPISSSSSYPKLEMSGTSDEESLKIFPDELIIEILTWLPAKTLVKFRCVSKSWRALISTPKFIKAHLRNSSKRDDYAHHRVLFRCGTEFGKTWVPNYETRYFPLAPALFGDVNTPIESTPVGDPVMNSSDVVIAGASNGIVCVSVKTDLFFWNPTIRKFKKLPQFLSPANQRGKKYHVLFEYNEVDDDYQVCLIDFGEKCVALYSGNTNSWRKIQGFPGEFGHRYFFVRGKLYWGKGTARRIEIGYFDLKTETDGMLQQPDYGKGTFDLRVRAFQGCLAVFCYHRTSHIDMWIWKEQGLRQFWTKVLLVPKLKDPSRKKFCVPIFMSKDGKILFKYWKIMALSDPMKKSVTYPRVKSMGELWIVEVFVESLLLINDHDSKGPWKDTDLSAIDMIRHLAPHLV</sequence>
<dbReference type="InterPro" id="IPR017451">
    <property type="entry name" value="F-box-assoc_interact_dom"/>
</dbReference>
<dbReference type="PROSITE" id="PS50181">
    <property type="entry name" value="FBOX"/>
    <property type="match status" value="1"/>
</dbReference>
<dbReference type="EMBL" id="OX459126">
    <property type="protein sequence ID" value="CAI9117936.1"/>
    <property type="molecule type" value="Genomic_DNA"/>
</dbReference>
<dbReference type="PANTHER" id="PTHR31672">
    <property type="entry name" value="BNACNNG10540D PROTEIN"/>
    <property type="match status" value="1"/>
</dbReference>
<dbReference type="InterPro" id="IPR036047">
    <property type="entry name" value="F-box-like_dom_sf"/>
</dbReference>
<protein>
    <submittedName>
        <fullName evidence="3">OLC1v1019429C1</fullName>
    </submittedName>
</protein>
<dbReference type="InterPro" id="IPR001810">
    <property type="entry name" value="F-box_dom"/>
</dbReference>
<dbReference type="Pfam" id="PF08268">
    <property type="entry name" value="FBA_3"/>
    <property type="match status" value="1"/>
</dbReference>
<reference evidence="3" key="1">
    <citation type="submission" date="2023-03" db="EMBL/GenBank/DDBJ databases">
        <authorList>
            <person name="Julca I."/>
        </authorList>
    </citation>
    <scope>NUCLEOTIDE SEQUENCE</scope>
</reference>
<feature type="domain" description="F-box" evidence="2">
    <location>
        <begin position="25"/>
        <end position="71"/>
    </location>
</feature>
<dbReference type="Pfam" id="PF00646">
    <property type="entry name" value="F-box"/>
    <property type="match status" value="1"/>
</dbReference>